<evidence type="ECO:0000313" key="3">
    <source>
        <dbReference type="EMBL" id="GAA2138508.1"/>
    </source>
</evidence>
<organism evidence="3 4">
    <name type="scientific">Kitasatospora kazusensis</name>
    <dbReference type="NCBI Taxonomy" id="407974"/>
    <lineage>
        <taxon>Bacteria</taxon>
        <taxon>Bacillati</taxon>
        <taxon>Actinomycetota</taxon>
        <taxon>Actinomycetes</taxon>
        <taxon>Kitasatosporales</taxon>
        <taxon>Streptomycetaceae</taxon>
        <taxon>Kitasatospora</taxon>
    </lineage>
</organism>
<gene>
    <name evidence="3" type="ORF">GCM10009760_19900</name>
</gene>
<evidence type="ECO:0000256" key="1">
    <source>
        <dbReference type="ARBA" id="ARBA00006611"/>
    </source>
</evidence>
<dbReference type="InterPro" id="IPR027417">
    <property type="entry name" value="P-loop_NTPase"/>
</dbReference>
<keyword evidence="4" id="KW-1185">Reference proteome</keyword>
<reference evidence="4" key="1">
    <citation type="journal article" date="2019" name="Int. J. Syst. Evol. Microbiol.">
        <title>The Global Catalogue of Microorganisms (GCM) 10K type strain sequencing project: providing services to taxonomists for standard genome sequencing and annotation.</title>
        <authorList>
            <consortium name="The Broad Institute Genomics Platform"/>
            <consortium name="The Broad Institute Genome Sequencing Center for Infectious Disease"/>
            <person name="Wu L."/>
            <person name="Ma J."/>
        </authorList>
    </citation>
    <scope>NUCLEOTIDE SEQUENCE [LARGE SCALE GENOMIC DNA]</scope>
    <source>
        <strain evidence="4">JCM 14560</strain>
    </source>
</reference>
<comment type="similarity">
    <text evidence="1">Belongs to the GSP E family.</text>
</comment>
<comment type="caution">
    <text evidence="3">The sequence shown here is derived from an EMBL/GenBank/DDBJ whole genome shotgun (WGS) entry which is preliminary data.</text>
</comment>
<proteinExistence type="inferred from homology"/>
<dbReference type="EMBL" id="BAAANT010000008">
    <property type="protein sequence ID" value="GAA2138508.1"/>
    <property type="molecule type" value="Genomic_DNA"/>
</dbReference>
<evidence type="ECO:0000313" key="4">
    <source>
        <dbReference type="Proteomes" id="UP001422759"/>
    </source>
</evidence>
<evidence type="ECO:0000259" key="2">
    <source>
        <dbReference type="Pfam" id="PF00437"/>
    </source>
</evidence>
<feature type="domain" description="Bacterial type II secretion system protein E" evidence="2">
    <location>
        <begin position="28"/>
        <end position="75"/>
    </location>
</feature>
<dbReference type="InterPro" id="IPR001482">
    <property type="entry name" value="T2SS/T4SS_dom"/>
</dbReference>
<sequence>MWPLVGTVRLSTGRSAAPWLKSLLRSDSCGTVHANTAADVPARLEALGSLAGLDRLSVHSQLSAALDVIVHLVRDPGTGLRRVSEIHMLEGDDRGLAVTTPAVTFTARGDCEPGPGWDRLRYRCALRGVAMPRSSR</sequence>
<dbReference type="Proteomes" id="UP001422759">
    <property type="component" value="Unassembled WGS sequence"/>
</dbReference>
<protein>
    <recommendedName>
        <fullName evidence="2">Bacterial type II secretion system protein E domain-containing protein</fullName>
    </recommendedName>
</protein>
<accession>A0ABP5L3H7</accession>
<dbReference type="Gene3D" id="3.40.50.300">
    <property type="entry name" value="P-loop containing nucleotide triphosphate hydrolases"/>
    <property type="match status" value="1"/>
</dbReference>
<dbReference type="Pfam" id="PF00437">
    <property type="entry name" value="T2SSE"/>
    <property type="match status" value="1"/>
</dbReference>
<name>A0ABP5L3H7_9ACTN</name>